<keyword evidence="4" id="KW-1185">Reference proteome</keyword>
<feature type="transmembrane region" description="Helical" evidence="2">
    <location>
        <begin position="16"/>
        <end position="38"/>
    </location>
</feature>
<dbReference type="Proteomes" id="UP001212152">
    <property type="component" value="Unassembled WGS sequence"/>
</dbReference>
<comment type="caution">
    <text evidence="3">The sequence shown here is derived from an EMBL/GenBank/DDBJ whole genome shotgun (WGS) entry which is preliminary data.</text>
</comment>
<sequence length="186" mass="21306">MDAFLRQSRVTQWLTWNLYAMPATYHWIVPIVFWSLLSGDLVKNGKAFDWFVNTQVHAMDCVFIIIELFLNRIPLFYSQWPSVILTALSFLGYAFFQHAVYHDLSAAERAGDYKDGWWVYSFLDTRKAGAAVYYIALPIAFVVVFCLVVKVHTTRNRRRESSSTRQGSEEKLMMEPVGTAGGSGDV</sequence>
<protein>
    <submittedName>
        <fullName evidence="3">Uncharacterized protein</fullName>
    </submittedName>
</protein>
<name>A0AAD5TLU1_9FUNG</name>
<accession>A0AAD5TLU1</accession>
<proteinExistence type="predicted"/>
<dbReference type="EMBL" id="JADGJQ010000016">
    <property type="protein sequence ID" value="KAJ3180522.1"/>
    <property type="molecule type" value="Genomic_DNA"/>
</dbReference>
<feature type="transmembrane region" description="Helical" evidence="2">
    <location>
        <begin position="131"/>
        <end position="149"/>
    </location>
</feature>
<dbReference type="PANTHER" id="PTHR12242">
    <property type="entry name" value="OS02G0130600 PROTEIN-RELATED"/>
    <property type="match status" value="1"/>
</dbReference>
<keyword evidence="2" id="KW-0812">Transmembrane</keyword>
<keyword evidence="2" id="KW-1133">Transmembrane helix</keyword>
<organism evidence="3 4">
    <name type="scientific">Geranomyces variabilis</name>
    <dbReference type="NCBI Taxonomy" id="109894"/>
    <lineage>
        <taxon>Eukaryota</taxon>
        <taxon>Fungi</taxon>
        <taxon>Fungi incertae sedis</taxon>
        <taxon>Chytridiomycota</taxon>
        <taxon>Chytridiomycota incertae sedis</taxon>
        <taxon>Chytridiomycetes</taxon>
        <taxon>Spizellomycetales</taxon>
        <taxon>Powellomycetaceae</taxon>
        <taxon>Geranomyces</taxon>
    </lineage>
</organism>
<feature type="transmembrane region" description="Helical" evidence="2">
    <location>
        <begin position="82"/>
        <end position="101"/>
    </location>
</feature>
<keyword evidence="2" id="KW-0472">Membrane</keyword>
<gene>
    <name evidence="3" type="ORF">HDU87_002031</name>
</gene>
<feature type="compositionally biased region" description="Basic and acidic residues" evidence="1">
    <location>
        <begin position="159"/>
        <end position="173"/>
    </location>
</feature>
<dbReference type="GO" id="GO:0016020">
    <property type="term" value="C:membrane"/>
    <property type="evidence" value="ECO:0007669"/>
    <property type="project" value="TreeGrafter"/>
</dbReference>
<dbReference type="AlphaFoldDB" id="A0AAD5TLU1"/>
<feature type="transmembrane region" description="Helical" evidence="2">
    <location>
        <begin position="50"/>
        <end position="70"/>
    </location>
</feature>
<feature type="region of interest" description="Disordered" evidence="1">
    <location>
        <begin position="158"/>
        <end position="186"/>
    </location>
</feature>
<evidence type="ECO:0000313" key="4">
    <source>
        <dbReference type="Proteomes" id="UP001212152"/>
    </source>
</evidence>
<evidence type="ECO:0000313" key="3">
    <source>
        <dbReference type="EMBL" id="KAJ3180522.1"/>
    </source>
</evidence>
<evidence type="ECO:0000256" key="1">
    <source>
        <dbReference type="SAM" id="MobiDB-lite"/>
    </source>
</evidence>
<reference evidence="3" key="1">
    <citation type="submission" date="2020-05" db="EMBL/GenBank/DDBJ databases">
        <title>Phylogenomic resolution of chytrid fungi.</title>
        <authorList>
            <person name="Stajich J.E."/>
            <person name="Amses K."/>
            <person name="Simmons R."/>
            <person name="Seto K."/>
            <person name="Myers J."/>
            <person name="Bonds A."/>
            <person name="Quandt C.A."/>
            <person name="Barry K."/>
            <person name="Liu P."/>
            <person name="Grigoriev I."/>
            <person name="Longcore J.E."/>
            <person name="James T.Y."/>
        </authorList>
    </citation>
    <scope>NUCLEOTIDE SEQUENCE</scope>
    <source>
        <strain evidence="3">JEL0379</strain>
    </source>
</reference>
<evidence type="ECO:0000256" key="2">
    <source>
        <dbReference type="SAM" id="Phobius"/>
    </source>
</evidence>